<accession>A0ABR3TMP3</accession>
<protein>
    <recommendedName>
        <fullName evidence="2">C2H2-type domain-containing protein</fullName>
    </recommendedName>
</protein>
<sequence>MKEHLYRKHSLPEHHCYFCYEPFSDRQALFDHLSPSHGGSQCSGPQRKPDMLLSTAQERQLRQRSERVPEVEKWRGIFRILFQTDEETLTSIPSPYVDEYGTGPANLDQLHQSNVASGSPTFSETDRRFRTDILNHVGQQLRQRLENRMTIEVESLISESRDLIDQRRRQLFPDPSAAPELHAEQPGDASVLAHTYAGTFQGTPDQASFYRLAPDANPGDLPSPLFPPETLPRQAMNGGPNSFGPTWPQLDTAGELNNDLSPYWGQQHWDRGFGGLHPIGETDTSVFPNPLQAGMYPNMEPDNQHAPGVLPENSHLGFNGAPSTRLNPDISHGMAAYPQQYPAYGAPQNVGFDESLLSTIGTDMHGHDAWSSNHHDAGWGGTQATTMDGYAVQSEKNDALQDGFYAGLDAPSPD</sequence>
<evidence type="ECO:0000313" key="3">
    <source>
        <dbReference type="EMBL" id="KAL1640869.1"/>
    </source>
</evidence>
<dbReference type="PROSITE" id="PS00028">
    <property type="entry name" value="ZINC_FINGER_C2H2_1"/>
    <property type="match status" value="1"/>
</dbReference>
<name>A0ABR3TMP3_9PEZI</name>
<evidence type="ECO:0000259" key="2">
    <source>
        <dbReference type="PROSITE" id="PS00028"/>
    </source>
</evidence>
<proteinExistence type="predicted"/>
<organism evidence="3 4">
    <name type="scientific">Diplodia intermedia</name>
    <dbReference type="NCBI Taxonomy" id="856260"/>
    <lineage>
        <taxon>Eukaryota</taxon>
        <taxon>Fungi</taxon>
        <taxon>Dikarya</taxon>
        <taxon>Ascomycota</taxon>
        <taxon>Pezizomycotina</taxon>
        <taxon>Dothideomycetes</taxon>
        <taxon>Dothideomycetes incertae sedis</taxon>
        <taxon>Botryosphaeriales</taxon>
        <taxon>Botryosphaeriaceae</taxon>
        <taxon>Diplodia</taxon>
    </lineage>
</organism>
<reference evidence="3 4" key="1">
    <citation type="journal article" date="2023" name="Plant Dis.">
        <title>First Report of Diplodia intermedia Causing Canker and Dieback Diseases on Apple Trees in Canada.</title>
        <authorList>
            <person name="Ellouze W."/>
            <person name="Ilyukhin E."/>
            <person name="Sulman M."/>
            <person name="Ali S."/>
        </authorList>
    </citation>
    <scope>NUCLEOTIDE SEQUENCE [LARGE SCALE GENOMIC DNA]</scope>
    <source>
        <strain evidence="3 4">M45-28</strain>
    </source>
</reference>
<evidence type="ECO:0000256" key="1">
    <source>
        <dbReference type="SAM" id="MobiDB-lite"/>
    </source>
</evidence>
<gene>
    <name evidence="3" type="ORF">SLS58_006484</name>
</gene>
<comment type="caution">
    <text evidence="3">The sequence shown here is derived from an EMBL/GenBank/DDBJ whole genome shotgun (WGS) entry which is preliminary data.</text>
</comment>
<dbReference type="PANTHER" id="PTHR38166">
    <property type="entry name" value="C2H2-TYPE DOMAIN-CONTAINING PROTEIN-RELATED"/>
    <property type="match status" value="1"/>
</dbReference>
<evidence type="ECO:0000313" key="4">
    <source>
        <dbReference type="Proteomes" id="UP001521184"/>
    </source>
</evidence>
<dbReference type="PANTHER" id="PTHR38166:SF1">
    <property type="entry name" value="C2H2-TYPE DOMAIN-CONTAINING PROTEIN"/>
    <property type="match status" value="1"/>
</dbReference>
<feature type="region of interest" description="Disordered" evidence="1">
    <location>
        <begin position="213"/>
        <end position="241"/>
    </location>
</feature>
<dbReference type="EMBL" id="JAKEKT020000045">
    <property type="protein sequence ID" value="KAL1640869.1"/>
    <property type="molecule type" value="Genomic_DNA"/>
</dbReference>
<feature type="domain" description="C2H2-type" evidence="2">
    <location>
        <begin position="16"/>
        <end position="37"/>
    </location>
</feature>
<dbReference type="InterPro" id="IPR013087">
    <property type="entry name" value="Znf_C2H2_type"/>
</dbReference>
<keyword evidence="4" id="KW-1185">Reference proteome</keyword>
<dbReference type="Proteomes" id="UP001521184">
    <property type="component" value="Unassembled WGS sequence"/>
</dbReference>